<dbReference type="SUPFAM" id="SSF51735">
    <property type="entry name" value="NAD(P)-binding Rossmann-fold domains"/>
    <property type="match status" value="1"/>
</dbReference>
<dbReference type="GO" id="GO:0016491">
    <property type="term" value="F:oxidoreductase activity"/>
    <property type="evidence" value="ECO:0007669"/>
    <property type="project" value="TreeGrafter"/>
</dbReference>
<evidence type="ECO:0000313" key="1">
    <source>
        <dbReference type="EMBL" id="CAJ0855294.1"/>
    </source>
</evidence>
<dbReference type="Pfam" id="PF00106">
    <property type="entry name" value="adh_short"/>
    <property type="match status" value="1"/>
</dbReference>
<dbReference type="PRINTS" id="PR00081">
    <property type="entry name" value="GDHRDH"/>
</dbReference>
<gene>
    <name evidence="1" type="ORF">AMST5_00820</name>
</gene>
<dbReference type="PANTHER" id="PTHR43544:SF12">
    <property type="entry name" value="NAD(P)-BINDING ROSSMANN-FOLD SUPERFAMILY PROTEIN"/>
    <property type="match status" value="1"/>
</dbReference>
<reference evidence="1" key="1">
    <citation type="submission" date="2023-07" db="EMBL/GenBank/DDBJ databases">
        <authorList>
            <person name="Pelsma A.J. K."/>
        </authorList>
    </citation>
    <scope>NUCLEOTIDE SEQUENCE</scope>
</reference>
<dbReference type="GO" id="GO:0005737">
    <property type="term" value="C:cytoplasm"/>
    <property type="evidence" value="ECO:0007669"/>
    <property type="project" value="TreeGrafter"/>
</dbReference>
<dbReference type="InterPro" id="IPR051468">
    <property type="entry name" value="Fungal_SecMetab_SDRs"/>
</dbReference>
<sequence>MRALVVGASGGLGSAFVAQLAADARYTQVIAWSRSAKVLTGAKILANHFDLLDEATIAAAAESLGEVDLAIVATGLLHDRDLKPEKSWRSLEPGAMMRAFEINTIGPALIAKHVLPLLPRDRRSVFAALSARVGSIGDNRLGGWHSYRASKAALNQLIRCFSIELSSKRPQAICVGLHPGTVDTDLSKPYQAGVPDDKLFAPEESTRRLLGVLDGLTPTQSGRVYDWAGVEIQA</sequence>
<dbReference type="EMBL" id="OY288114">
    <property type="protein sequence ID" value="CAJ0855294.1"/>
    <property type="molecule type" value="Genomic_DNA"/>
</dbReference>
<dbReference type="InterPro" id="IPR036291">
    <property type="entry name" value="NAD(P)-bd_dom_sf"/>
</dbReference>
<dbReference type="InterPro" id="IPR002347">
    <property type="entry name" value="SDR_fam"/>
</dbReference>
<dbReference type="AlphaFoldDB" id="A0AA48RC55"/>
<name>A0AA48RC55_9ZZZZ</name>
<organism evidence="1">
    <name type="scientific">freshwater sediment metagenome</name>
    <dbReference type="NCBI Taxonomy" id="556182"/>
    <lineage>
        <taxon>unclassified sequences</taxon>
        <taxon>metagenomes</taxon>
        <taxon>ecological metagenomes</taxon>
    </lineage>
</organism>
<dbReference type="PANTHER" id="PTHR43544">
    <property type="entry name" value="SHORT-CHAIN DEHYDROGENASE/REDUCTASE"/>
    <property type="match status" value="1"/>
</dbReference>
<evidence type="ECO:0008006" key="2">
    <source>
        <dbReference type="Google" id="ProtNLM"/>
    </source>
</evidence>
<protein>
    <recommendedName>
        <fullName evidence="2">Short-chain dehydrogenase/reductase SDR</fullName>
    </recommendedName>
</protein>
<proteinExistence type="predicted"/>
<dbReference type="Gene3D" id="3.40.50.720">
    <property type="entry name" value="NAD(P)-binding Rossmann-like Domain"/>
    <property type="match status" value="1"/>
</dbReference>
<accession>A0AA48RC55</accession>
<dbReference type="CDD" id="cd05325">
    <property type="entry name" value="carb_red_sniffer_like_SDR_c"/>
    <property type="match status" value="1"/>
</dbReference>